<dbReference type="Proteomes" id="UP000569914">
    <property type="component" value="Unassembled WGS sequence"/>
</dbReference>
<proteinExistence type="predicted"/>
<accession>A0A7Y9ICE1</accession>
<gene>
    <name evidence="1" type="ORF">BKA15_005554</name>
</gene>
<reference evidence="1 2" key="1">
    <citation type="submission" date="2020-07" db="EMBL/GenBank/DDBJ databases">
        <title>Sequencing the genomes of 1000 actinobacteria strains.</title>
        <authorList>
            <person name="Klenk H.-P."/>
        </authorList>
    </citation>
    <scope>NUCLEOTIDE SEQUENCE [LARGE SCALE GENOMIC DNA]</scope>
    <source>
        <strain evidence="1 2">DSM 22083</strain>
    </source>
</reference>
<keyword evidence="2" id="KW-1185">Reference proteome</keyword>
<protein>
    <recommendedName>
        <fullName evidence="3">Butirosin biosynthesis protein H, N-terminal</fullName>
    </recommendedName>
</protein>
<comment type="caution">
    <text evidence="1">The sequence shown here is derived from an EMBL/GenBank/DDBJ whole genome shotgun (WGS) entry which is preliminary data.</text>
</comment>
<name>A0A7Y9ICE1_9ACTN</name>
<dbReference type="RefSeq" id="WP_179756377.1">
    <property type="nucleotide sequence ID" value="NZ_JACCBU010000001.1"/>
</dbReference>
<evidence type="ECO:0000313" key="2">
    <source>
        <dbReference type="Proteomes" id="UP000569914"/>
    </source>
</evidence>
<dbReference type="EMBL" id="JACCBU010000001">
    <property type="protein sequence ID" value="NYE74225.1"/>
    <property type="molecule type" value="Genomic_DNA"/>
</dbReference>
<organism evidence="1 2">
    <name type="scientific">Microlunatus parietis</name>
    <dbReference type="NCBI Taxonomy" id="682979"/>
    <lineage>
        <taxon>Bacteria</taxon>
        <taxon>Bacillati</taxon>
        <taxon>Actinomycetota</taxon>
        <taxon>Actinomycetes</taxon>
        <taxon>Propionibacteriales</taxon>
        <taxon>Propionibacteriaceae</taxon>
        <taxon>Microlunatus</taxon>
    </lineage>
</organism>
<evidence type="ECO:0008006" key="3">
    <source>
        <dbReference type="Google" id="ProtNLM"/>
    </source>
</evidence>
<evidence type="ECO:0000313" key="1">
    <source>
        <dbReference type="EMBL" id="NYE74225.1"/>
    </source>
</evidence>
<dbReference type="AlphaFoldDB" id="A0A7Y9ICE1"/>
<sequence>MITTAVGLPYIGSGPYCYANSFAMIMGEHAPSTAVIETLSGGPFGMQLIGGRLPFFDPYGWDPALGFDNLLDALGWTATETSGGDEDEAEARLRAAAADGPVWVGPVEMGYLAHQPEMRGPIEADHFVVVLEVGPDLVTMHDPHGFPYATLPVRDFLTAWRADTLPYGKPYTLRSGFRRETEVTEIEALRRGIGAATAWLDLDPAREVPPGTLGNGDAALALADLWEAGLDDGLRGHLAYFAVRVGARRLDDAATCLARIGLDEASAVLRDQSRLVGSLQYPVVTRDDPAVARGLRALAPTYDKLRAALG</sequence>